<dbReference type="EMBL" id="MN234172">
    <property type="protein sequence ID" value="QFG09109.1"/>
    <property type="molecule type" value="Genomic_DNA"/>
</dbReference>
<dbReference type="GO" id="GO:0004519">
    <property type="term" value="F:endonuclease activity"/>
    <property type="evidence" value="ECO:0007669"/>
    <property type="project" value="UniProtKB-KW"/>
</dbReference>
<proteinExistence type="predicted"/>
<name>A0A5J6THD3_9CAUD</name>
<dbReference type="InterPro" id="IPR003615">
    <property type="entry name" value="HNH_nuc"/>
</dbReference>
<feature type="domain" description="HNH nuclease" evidence="1">
    <location>
        <begin position="90"/>
        <end position="133"/>
    </location>
</feature>
<evidence type="ECO:0000259" key="1">
    <source>
        <dbReference type="Pfam" id="PF13392"/>
    </source>
</evidence>
<reference evidence="2 3" key="1">
    <citation type="submission" date="2019-07" db="EMBL/GenBank/DDBJ databases">
        <authorList>
            <person name="Riley H.L."/>
            <person name="Stoner T.H."/>
            <person name="Garlena R.A."/>
            <person name="Russell D.A."/>
            <person name="Pope W.H."/>
            <person name="Jacobs-Sera D."/>
            <person name="Hatfull G.F."/>
        </authorList>
    </citation>
    <scope>NUCLEOTIDE SEQUENCE [LARGE SCALE GENOMIC DNA]</scope>
</reference>
<dbReference type="InterPro" id="IPR044925">
    <property type="entry name" value="His-Me_finger_sf"/>
</dbReference>
<keyword evidence="2" id="KW-0378">Hydrolase</keyword>
<dbReference type="InterPro" id="IPR044930">
    <property type="entry name" value="Homing_endonuclease_His-Me"/>
</dbReference>
<dbReference type="RefSeq" id="YP_009965112.1">
    <property type="nucleotide sequence ID" value="NC_051738.1"/>
</dbReference>
<dbReference type="KEGG" id="vg:60336833"/>
<dbReference type="Proteomes" id="UP000326708">
    <property type="component" value="Segment"/>
</dbReference>
<dbReference type="SUPFAM" id="SSF54060">
    <property type="entry name" value="His-Me finger endonucleases"/>
    <property type="match status" value="1"/>
</dbReference>
<dbReference type="GeneID" id="60336833"/>
<accession>A0A5J6THD3</accession>
<evidence type="ECO:0000313" key="3">
    <source>
        <dbReference type="Proteomes" id="UP000326708"/>
    </source>
</evidence>
<organism evidence="2 3">
    <name type="scientific">Mycobacterium phage ThulaThula</name>
    <dbReference type="NCBI Taxonomy" id="2599880"/>
    <lineage>
        <taxon>Viruses</taxon>
        <taxon>Duplodnaviria</taxon>
        <taxon>Heunggongvirae</taxon>
        <taxon>Uroviricota</taxon>
        <taxon>Caudoviricetes</taxon>
        <taxon>Pclasvirinae</taxon>
        <taxon>Phayoncevirus</taxon>
        <taxon>Phayoncevirus thulathula</taxon>
    </lineage>
</organism>
<sequence>MTCAQCGVQLVRRPGEARTVFSRRMFCSVVCRCRHSAAKMRDHSTPLEAVQRMGWTVTASDCWEWNGWRNDNGYGEYGTRIGDVKTGEILAHRLAYIAWHGPIPEDQEVRHRCDNPPCVNPDHLEIGTHADNMNDAKIRGRTARGVTHGLAKLTDDDVRAIRAASSAGESYRSLAQRYGVNKFHIGRIVRREKWSHVA</sequence>
<dbReference type="Pfam" id="PF13392">
    <property type="entry name" value="HNH_3"/>
    <property type="match status" value="1"/>
</dbReference>
<keyword evidence="3" id="KW-1185">Reference proteome</keyword>
<dbReference type="Gene3D" id="3.90.75.10">
    <property type="entry name" value="Homing Intron 3 (I-ppo) Encoded Endonuclease, Chain A"/>
    <property type="match status" value="1"/>
</dbReference>
<keyword evidence="2" id="KW-0255">Endonuclease</keyword>
<evidence type="ECO:0000313" key="2">
    <source>
        <dbReference type="EMBL" id="QFG09109.1"/>
    </source>
</evidence>
<keyword evidence="2" id="KW-0540">Nuclease</keyword>
<protein>
    <submittedName>
        <fullName evidence="2">HNH endonuclease</fullName>
    </submittedName>
</protein>
<gene>
    <name evidence="2" type="primary">69</name>
    <name evidence="2" type="ORF">PBI_THULATHULA_69</name>
</gene>